<evidence type="ECO:0000313" key="2">
    <source>
        <dbReference type="EMBL" id="ONM17577.1"/>
    </source>
</evidence>
<protein>
    <submittedName>
        <fullName evidence="2">Protein MOR1</fullName>
    </submittedName>
</protein>
<dbReference type="GO" id="GO:0007051">
    <property type="term" value="P:spindle organization"/>
    <property type="evidence" value="ECO:0007669"/>
    <property type="project" value="InterPro"/>
</dbReference>
<feature type="non-terminal residue" evidence="2">
    <location>
        <position position="173"/>
    </location>
</feature>
<feature type="compositionally biased region" description="Low complexity" evidence="1">
    <location>
        <begin position="1"/>
        <end position="18"/>
    </location>
</feature>
<evidence type="ECO:0000256" key="1">
    <source>
        <dbReference type="SAM" id="MobiDB-lite"/>
    </source>
</evidence>
<organism evidence="2">
    <name type="scientific">Zea mays</name>
    <name type="common">Maize</name>
    <dbReference type="NCBI Taxonomy" id="4577"/>
    <lineage>
        <taxon>Eukaryota</taxon>
        <taxon>Viridiplantae</taxon>
        <taxon>Streptophyta</taxon>
        <taxon>Embryophyta</taxon>
        <taxon>Tracheophyta</taxon>
        <taxon>Spermatophyta</taxon>
        <taxon>Magnoliopsida</taxon>
        <taxon>Liliopsida</taxon>
        <taxon>Poales</taxon>
        <taxon>Poaceae</taxon>
        <taxon>PACMAD clade</taxon>
        <taxon>Panicoideae</taxon>
        <taxon>Andropogonodae</taxon>
        <taxon>Andropogoneae</taxon>
        <taxon>Tripsacinae</taxon>
        <taxon>Zea</taxon>
    </lineage>
</organism>
<dbReference type="InterPro" id="IPR016024">
    <property type="entry name" value="ARM-type_fold"/>
</dbReference>
<dbReference type="GO" id="GO:0046785">
    <property type="term" value="P:microtubule polymerization"/>
    <property type="evidence" value="ECO:0007669"/>
    <property type="project" value="InterPro"/>
</dbReference>
<dbReference type="SUPFAM" id="SSF48371">
    <property type="entry name" value="ARM repeat"/>
    <property type="match status" value="1"/>
</dbReference>
<name>A0A1D6EB51_MAIZE</name>
<dbReference type="AlphaFoldDB" id="A0A1D6EB51"/>
<feature type="region of interest" description="Disordered" evidence="1">
    <location>
        <begin position="1"/>
        <end position="22"/>
    </location>
</feature>
<dbReference type="GO" id="GO:0030951">
    <property type="term" value="P:establishment or maintenance of microtubule cytoskeleton polarity"/>
    <property type="evidence" value="ECO:0007669"/>
    <property type="project" value="InterPro"/>
</dbReference>
<gene>
    <name evidence="2" type="ORF">ZEAMMB73_Zm00001d003726</name>
</gene>
<proteinExistence type="predicted"/>
<feature type="region of interest" description="Disordered" evidence="1">
    <location>
        <begin position="80"/>
        <end position="118"/>
    </location>
</feature>
<dbReference type="GO" id="GO:0061863">
    <property type="term" value="F:microtubule plus end polymerase"/>
    <property type="evidence" value="ECO:0007669"/>
    <property type="project" value="InterPro"/>
</dbReference>
<reference evidence="2" key="1">
    <citation type="submission" date="2015-12" db="EMBL/GenBank/DDBJ databases">
        <title>Update maize B73 reference genome by single molecule sequencing technologies.</title>
        <authorList>
            <consortium name="Maize Genome Sequencing Project"/>
            <person name="Ware D."/>
        </authorList>
    </citation>
    <scope>NUCLEOTIDE SEQUENCE [LARGE SCALE GENOMIC DNA]</scope>
    <source>
        <tissue evidence="2">Seedling</tissue>
    </source>
</reference>
<accession>A0A1D6EB51</accession>
<dbReference type="PANTHER" id="PTHR12609">
    <property type="entry name" value="MICROTUBULE ASSOCIATED PROTEIN XMAP215"/>
    <property type="match status" value="1"/>
</dbReference>
<dbReference type="EMBL" id="CM007648">
    <property type="protein sequence ID" value="ONM17577.1"/>
    <property type="molecule type" value="Genomic_DNA"/>
</dbReference>
<dbReference type="ExpressionAtlas" id="A0A1D6EB51">
    <property type="expression patterns" value="baseline"/>
</dbReference>
<dbReference type="GO" id="GO:0051010">
    <property type="term" value="F:microtubule plus-end binding"/>
    <property type="evidence" value="ECO:0007669"/>
    <property type="project" value="InterPro"/>
</dbReference>
<sequence length="173" mass="18726">MGDSSEALPLLKPSASSLMDKSSEVRKAAESFMNEILRICGQEMVGRNLKELPSPTLAIVSERLKLSTVHEGFSESVKVVSTSMSLPSKAGLKNNKHGPNDRGSNVGKPVSQDKSSEVRKAAESFMNEILRICGQEMVGRNLKELPSPTLAIVSERLKLSTVHEGGVVHIWAD</sequence>
<dbReference type="InterPro" id="IPR045110">
    <property type="entry name" value="XMAP215"/>
</dbReference>